<evidence type="ECO:0000313" key="2">
    <source>
        <dbReference type="EMBL" id="QQM44989.1"/>
    </source>
</evidence>
<dbReference type="AlphaFoldDB" id="A0A7T7L212"/>
<keyword evidence="1" id="KW-0812">Transmembrane</keyword>
<dbReference type="Proteomes" id="UP000595636">
    <property type="component" value="Chromosome"/>
</dbReference>
<dbReference type="EMBL" id="CP066831">
    <property type="protein sequence ID" value="QQM44989.1"/>
    <property type="molecule type" value="Genomic_DNA"/>
</dbReference>
<protein>
    <submittedName>
        <fullName evidence="2">Uncharacterized protein</fullName>
    </submittedName>
</protein>
<evidence type="ECO:0000256" key="1">
    <source>
        <dbReference type="SAM" id="Phobius"/>
    </source>
</evidence>
<reference evidence="2 3" key="1">
    <citation type="submission" date="2020-12" db="EMBL/GenBank/DDBJ databases">
        <title>A novel species.</title>
        <authorList>
            <person name="Li K."/>
        </authorList>
    </citation>
    <scope>NUCLEOTIDE SEQUENCE [LARGE SCALE GENOMIC DNA]</scope>
    <source>
        <strain evidence="2 3">ZYC-3</strain>
    </source>
</reference>
<dbReference type="KEGG" id="slf:JEQ17_40030"/>
<accession>A0A7T7L212</accession>
<proteinExistence type="predicted"/>
<feature type="transmembrane region" description="Helical" evidence="1">
    <location>
        <begin position="6"/>
        <end position="34"/>
    </location>
</feature>
<keyword evidence="3" id="KW-1185">Reference proteome</keyword>
<dbReference type="RefSeq" id="WP_200399800.1">
    <property type="nucleotide sequence ID" value="NZ_CP066831.1"/>
</dbReference>
<organism evidence="2 3">
    <name type="scientific">Streptomyces liliifuscus</name>
    <dbReference type="NCBI Taxonomy" id="2797636"/>
    <lineage>
        <taxon>Bacteria</taxon>
        <taxon>Bacillati</taxon>
        <taxon>Actinomycetota</taxon>
        <taxon>Actinomycetes</taxon>
        <taxon>Kitasatosporales</taxon>
        <taxon>Streptomycetaceae</taxon>
        <taxon>Streptomyces</taxon>
    </lineage>
</organism>
<evidence type="ECO:0000313" key="3">
    <source>
        <dbReference type="Proteomes" id="UP000595636"/>
    </source>
</evidence>
<keyword evidence="1" id="KW-0472">Membrane</keyword>
<keyword evidence="1" id="KW-1133">Transmembrane helix</keyword>
<gene>
    <name evidence="2" type="ORF">JEQ17_40030</name>
</gene>
<name>A0A7T7L212_9ACTN</name>
<sequence>MTYDVLAIGAIGGLAALVGLIVFVAVGLGVYAIVRRAVTAHEAYQQRRQLLRTCRAIDALGTSKTDH</sequence>